<dbReference type="Proteomes" id="UP000030693">
    <property type="component" value="Unassembled WGS sequence"/>
</dbReference>
<dbReference type="Pfam" id="PF01467">
    <property type="entry name" value="CTP_transf_like"/>
    <property type="match status" value="1"/>
</dbReference>
<keyword evidence="7" id="KW-1208">Phospholipid metabolism</keyword>
<name>A0A058Z222_FONAL</name>
<dbReference type="PANTHER" id="PTHR10739:SF13">
    <property type="entry name" value="CHOLINE-PHOSPHATE CYTIDYLYLTRANSFERASE"/>
    <property type="match status" value="1"/>
</dbReference>
<evidence type="ECO:0000256" key="3">
    <source>
        <dbReference type="ARBA" id="ARBA00022679"/>
    </source>
</evidence>
<dbReference type="AlphaFoldDB" id="A0A058Z222"/>
<evidence type="ECO:0000256" key="7">
    <source>
        <dbReference type="ARBA" id="ARBA00023264"/>
    </source>
</evidence>
<evidence type="ECO:0000256" key="4">
    <source>
        <dbReference type="ARBA" id="ARBA00022695"/>
    </source>
</evidence>
<protein>
    <recommendedName>
        <fullName evidence="8">choline-phosphate cytidylyltransferase</fullName>
        <ecNumber evidence="8">2.7.7.15</ecNumber>
    </recommendedName>
</protein>
<dbReference type="RefSeq" id="XP_009497388.1">
    <property type="nucleotide sequence ID" value="XM_009499113.1"/>
</dbReference>
<dbReference type="eggNOG" id="KOG2804">
    <property type="taxonomic scope" value="Eukaryota"/>
</dbReference>
<feature type="compositionally biased region" description="Low complexity" evidence="9">
    <location>
        <begin position="379"/>
        <end position="397"/>
    </location>
</feature>
<evidence type="ECO:0000313" key="12">
    <source>
        <dbReference type="Proteomes" id="UP000030693"/>
    </source>
</evidence>
<evidence type="ECO:0000256" key="2">
    <source>
        <dbReference type="ARBA" id="ARBA00022516"/>
    </source>
</evidence>
<dbReference type="GeneID" id="20529976"/>
<dbReference type="InterPro" id="IPR045049">
    <property type="entry name" value="Pcy1-like"/>
</dbReference>
<keyword evidence="2" id="KW-0444">Lipid biosynthesis</keyword>
<dbReference type="EC" id="2.7.7.15" evidence="8"/>
<sequence length="426" mass="46122">MTARSDGPRSVKRVPIFRAFHPDSQVASSFETRSLSSLTLARGPASGGHGSDDGLSSDLSSSEGSGPDNIGGPGDKRPRPSEESPASPTAKRPRAGSISDEDAECAVMAAAVAAATSTTTLPPACPYTVSALVARVDNQEQAAARARALAGIKGETIRIYCDGIYDLFHFAHARMLEQAKHLFPNVHLIVGVCNDEITRKNKGPCVMTEDERVESVRHCRWVDEVITDAPWVLDLDFLDLHKIDFIAHDAEVYPSANHSDVYGAVKMKGRFLSTQRTDGVSTSDLIARILRNYHGYTRRNLRRGYTAKELNVSFWREHYIKLQDNVDVATAEFKKRFSDTKSEFEAALRRGREVLFSEFTSDLPDGGPTRGRLPSEGVTSSNATSSADPSASAIPANGTSTAESSDAPGPARPSASTSSKPRRRET</sequence>
<reference evidence="11" key="1">
    <citation type="submission" date="2013-04" db="EMBL/GenBank/DDBJ databases">
        <title>The Genome Sequence of Fonticula alba ATCC 38817.</title>
        <authorList>
            <consortium name="The Broad Institute Genomics Platform"/>
            <person name="Russ C."/>
            <person name="Cuomo C."/>
            <person name="Burger G."/>
            <person name="Gray M.W."/>
            <person name="Holland P.W.H."/>
            <person name="King N."/>
            <person name="Lang F.B.F."/>
            <person name="Roger A.J."/>
            <person name="Ruiz-Trillo I."/>
            <person name="Brown M."/>
            <person name="Walker B."/>
            <person name="Young S."/>
            <person name="Zeng Q."/>
            <person name="Gargeya S."/>
            <person name="Fitzgerald M."/>
            <person name="Haas B."/>
            <person name="Abouelleil A."/>
            <person name="Allen A.W."/>
            <person name="Alvarado L."/>
            <person name="Arachchi H.M."/>
            <person name="Berlin A.M."/>
            <person name="Chapman S.B."/>
            <person name="Gainer-Dewar J."/>
            <person name="Goldberg J."/>
            <person name="Griggs A."/>
            <person name="Gujja S."/>
            <person name="Hansen M."/>
            <person name="Howarth C."/>
            <person name="Imamovic A."/>
            <person name="Ireland A."/>
            <person name="Larimer J."/>
            <person name="McCowan C."/>
            <person name="Murphy C."/>
            <person name="Pearson M."/>
            <person name="Poon T.W."/>
            <person name="Priest M."/>
            <person name="Roberts A."/>
            <person name="Saif S."/>
            <person name="Shea T."/>
            <person name="Sisk P."/>
            <person name="Sykes S."/>
            <person name="Wortman J."/>
            <person name="Nusbaum C."/>
            <person name="Birren B."/>
        </authorList>
    </citation>
    <scope>NUCLEOTIDE SEQUENCE [LARGE SCALE GENOMIC DNA]</scope>
    <source>
        <strain evidence="11">ATCC 38817</strain>
    </source>
</reference>
<proteinExistence type="inferred from homology"/>
<gene>
    <name evidence="11" type="ORF">H696_05251</name>
</gene>
<dbReference type="STRING" id="691883.A0A058Z222"/>
<feature type="compositionally biased region" description="Low complexity" evidence="9">
    <location>
        <begin position="53"/>
        <end position="66"/>
    </location>
</feature>
<evidence type="ECO:0000256" key="9">
    <source>
        <dbReference type="SAM" id="MobiDB-lite"/>
    </source>
</evidence>
<dbReference type="InterPro" id="IPR014729">
    <property type="entry name" value="Rossmann-like_a/b/a_fold"/>
</dbReference>
<dbReference type="OrthoDB" id="17102at2759"/>
<evidence type="ECO:0000256" key="1">
    <source>
        <dbReference type="ARBA" id="ARBA00010101"/>
    </source>
</evidence>
<keyword evidence="12" id="KW-1185">Reference proteome</keyword>
<dbReference type="EMBL" id="KB932209">
    <property type="protein sequence ID" value="KCV68334.1"/>
    <property type="molecule type" value="Genomic_DNA"/>
</dbReference>
<keyword evidence="3 11" id="KW-0808">Transferase</keyword>
<evidence type="ECO:0000256" key="8">
    <source>
        <dbReference type="ARBA" id="ARBA00026101"/>
    </source>
</evidence>
<accession>A0A058Z222</accession>
<dbReference type="CDD" id="cd02174">
    <property type="entry name" value="CCT"/>
    <property type="match status" value="1"/>
</dbReference>
<feature type="compositionally biased region" description="Polar residues" evidence="9">
    <location>
        <begin position="25"/>
        <end position="39"/>
    </location>
</feature>
<keyword evidence="6" id="KW-0594">Phospholipid biosynthesis</keyword>
<organism evidence="11">
    <name type="scientific">Fonticula alba</name>
    <name type="common">Slime mold</name>
    <dbReference type="NCBI Taxonomy" id="691883"/>
    <lineage>
        <taxon>Eukaryota</taxon>
        <taxon>Rotosphaerida</taxon>
        <taxon>Fonticulaceae</taxon>
        <taxon>Fonticula</taxon>
    </lineage>
</organism>
<keyword evidence="4 11" id="KW-0548">Nucleotidyltransferase</keyword>
<evidence type="ECO:0000259" key="10">
    <source>
        <dbReference type="Pfam" id="PF01467"/>
    </source>
</evidence>
<dbReference type="Gene3D" id="3.40.50.620">
    <property type="entry name" value="HUPs"/>
    <property type="match status" value="1"/>
</dbReference>
<dbReference type="SUPFAM" id="SSF52374">
    <property type="entry name" value="Nucleotidylyl transferase"/>
    <property type="match status" value="1"/>
</dbReference>
<evidence type="ECO:0000313" key="11">
    <source>
        <dbReference type="EMBL" id="KCV68334.1"/>
    </source>
</evidence>
<dbReference type="InterPro" id="IPR004821">
    <property type="entry name" value="Cyt_trans-like"/>
</dbReference>
<dbReference type="GO" id="GO:0004105">
    <property type="term" value="F:choline-phosphate cytidylyltransferase activity"/>
    <property type="evidence" value="ECO:0007669"/>
    <property type="project" value="UniProtKB-EC"/>
</dbReference>
<dbReference type="InterPro" id="IPR041723">
    <property type="entry name" value="CCT"/>
</dbReference>
<keyword evidence="5" id="KW-0443">Lipid metabolism</keyword>
<comment type="similarity">
    <text evidence="1">Belongs to the cytidylyltransferase family.</text>
</comment>
<evidence type="ECO:0000256" key="5">
    <source>
        <dbReference type="ARBA" id="ARBA00023098"/>
    </source>
</evidence>
<feature type="domain" description="Cytidyltransferase-like" evidence="10">
    <location>
        <begin position="160"/>
        <end position="288"/>
    </location>
</feature>
<dbReference type="GO" id="GO:0031210">
    <property type="term" value="F:phosphatidylcholine binding"/>
    <property type="evidence" value="ECO:0007669"/>
    <property type="project" value="TreeGrafter"/>
</dbReference>
<feature type="region of interest" description="Disordered" evidence="9">
    <location>
        <begin position="1"/>
        <end position="99"/>
    </location>
</feature>
<dbReference type="NCBIfam" id="TIGR00125">
    <property type="entry name" value="cyt_tran_rel"/>
    <property type="match status" value="1"/>
</dbReference>
<feature type="region of interest" description="Disordered" evidence="9">
    <location>
        <begin position="359"/>
        <end position="426"/>
    </location>
</feature>
<dbReference type="PANTHER" id="PTHR10739">
    <property type="entry name" value="CYTIDYLYLTRANSFERASE"/>
    <property type="match status" value="1"/>
</dbReference>
<evidence type="ECO:0000256" key="6">
    <source>
        <dbReference type="ARBA" id="ARBA00023209"/>
    </source>
</evidence>